<dbReference type="Gene3D" id="3.90.640.10">
    <property type="entry name" value="Actin, Chain A, domain 4"/>
    <property type="match status" value="1"/>
</dbReference>
<dbReference type="GO" id="GO:0140662">
    <property type="term" value="F:ATP-dependent protein folding chaperone"/>
    <property type="evidence" value="ECO:0007669"/>
    <property type="project" value="InterPro"/>
</dbReference>
<dbReference type="InterPro" id="IPR013126">
    <property type="entry name" value="Hsp_70_fam"/>
</dbReference>
<comment type="caution">
    <text evidence="3">The sequence shown here is derived from an EMBL/GenBank/DDBJ whole genome shotgun (WGS) entry which is preliminary data.</text>
</comment>
<dbReference type="InterPro" id="IPR043129">
    <property type="entry name" value="ATPase_NBD"/>
</dbReference>
<keyword evidence="1" id="KW-0547">Nucleotide-binding</keyword>
<evidence type="ECO:0000256" key="1">
    <source>
        <dbReference type="ARBA" id="ARBA00022741"/>
    </source>
</evidence>
<keyword evidence="2" id="KW-0067">ATP-binding</keyword>
<dbReference type="GO" id="GO:0005524">
    <property type="term" value="F:ATP binding"/>
    <property type="evidence" value="ECO:0007669"/>
    <property type="project" value="UniProtKB-KW"/>
</dbReference>
<dbReference type="Gene3D" id="3.30.420.40">
    <property type="match status" value="2"/>
</dbReference>
<gene>
    <name evidence="3" type="ORF">O0I10_007829</name>
</gene>
<evidence type="ECO:0008006" key="5">
    <source>
        <dbReference type="Google" id="ProtNLM"/>
    </source>
</evidence>
<evidence type="ECO:0000313" key="3">
    <source>
        <dbReference type="EMBL" id="KAJ8656506.1"/>
    </source>
</evidence>
<organism evidence="3 4">
    <name type="scientific">Lichtheimia ornata</name>
    <dbReference type="NCBI Taxonomy" id="688661"/>
    <lineage>
        <taxon>Eukaryota</taxon>
        <taxon>Fungi</taxon>
        <taxon>Fungi incertae sedis</taxon>
        <taxon>Mucoromycota</taxon>
        <taxon>Mucoromycotina</taxon>
        <taxon>Mucoromycetes</taxon>
        <taxon>Mucorales</taxon>
        <taxon>Lichtheimiaceae</taxon>
        <taxon>Lichtheimia</taxon>
    </lineage>
</organism>
<proteinExistence type="predicted"/>
<dbReference type="RefSeq" id="XP_058341419.1">
    <property type="nucleotide sequence ID" value="XM_058487841.1"/>
</dbReference>
<dbReference type="EMBL" id="JARTCD010000039">
    <property type="protein sequence ID" value="KAJ8656506.1"/>
    <property type="molecule type" value="Genomic_DNA"/>
</dbReference>
<evidence type="ECO:0000313" key="4">
    <source>
        <dbReference type="Proteomes" id="UP001234581"/>
    </source>
</evidence>
<dbReference type="Proteomes" id="UP001234581">
    <property type="component" value="Unassembled WGS sequence"/>
</dbReference>
<sequence>MAPDLRYRPASELNTEEPLAVTFPVIIAIDFGTTFSGCCYKYAHDEEVYDIVKWPKHSGFYAKVPSLLYYRGRSNRLVDWGEGARRLSLQPRVDGSLVRRFKLCLASDYGTEKASDTSFLLPDQSPVDAIADYLQVFHDYVCEEMEKTGANRYGREQYRYCLTVPAIWDDQAKALMREAMVQANIIQESDPPERLVMVTEPEAAAIYCEKQSRDWNVQDQENFMIVDAGGGTVDLIIYHMHWPQGEEKSLEEITSASGGSCGSSFIDSNMRALLMEKLKLPADVASSCAVETMMDTFTEKIKPYFSGNEDQFLPVPISLLSHCQGAPSSLIEENGCIRLQAEELNDKVYNPVFNQVIDLIEDQLELAGTDVNAMFLVGGFGCSDYLYKIVEERFHSRIPIIAMAPRGDIAVARGAVYYITKPKLVSSKILRYTYGLRTRMVFEEGLDLEDTAVVTSDGVKRCSTRFDVIASKGQQVQANTKISRRFWAVYPHNTDADLYVYDGGNSIPRYTTDPGVRKLAKFPIKMPHLEGFTKGDRVDIRIDYIFGLTELKAHVFIADRQFEFICSLYKP</sequence>
<dbReference type="Pfam" id="PF00012">
    <property type="entry name" value="HSP70"/>
    <property type="match status" value="1"/>
</dbReference>
<protein>
    <recommendedName>
        <fullName evidence="5">Actin-like ATPase domain-containing protein</fullName>
    </recommendedName>
</protein>
<name>A0AAD7V0Y2_9FUNG</name>
<accession>A0AAD7V0Y2</accession>
<evidence type="ECO:0000256" key="2">
    <source>
        <dbReference type="ARBA" id="ARBA00022840"/>
    </source>
</evidence>
<dbReference type="PANTHER" id="PTHR14187">
    <property type="entry name" value="ALPHA KINASE/ELONGATION FACTOR 2 KINASE"/>
    <property type="match status" value="1"/>
</dbReference>
<dbReference type="AlphaFoldDB" id="A0AAD7V0Y2"/>
<dbReference type="GeneID" id="83215236"/>
<dbReference type="PANTHER" id="PTHR14187:SF5">
    <property type="entry name" value="HEAT SHOCK 70 KDA PROTEIN 12A"/>
    <property type="match status" value="1"/>
</dbReference>
<reference evidence="3 4" key="1">
    <citation type="submission" date="2023-03" db="EMBL/GenBank/DDBJ databases">
        <title>Genome sequence of Lichtheimia ornata CBS 291.66.</title>
        <authorList>
            <person name="Mohabir J.T."/>
            <person name="Shea T.P."/>
            <person name="Kurbessoian T."/>
            <person name="Berby B."/>
            <person name="Fontaine J."/>
            <person name="Livny J."/>
            <person name="Gnirke A."/>
            <person name="Stajich J.E."/>
            <person name="Cuomo C.A."/>
        </authorList>
    </citation>
    <scope>NUCLEOTIDE SEQUENCE [LARGE SCALE GENOMIC DNA]</scope>
    <source>
        <strain evidence="3">CBS 291.66</strain>
    </source>
</reference>
<keyword evidence="4" id="KW-1185">Reference proteome</keyword>
<dbReference type="SUPFAM" id="SSF53067">
    <property type="entry name" value="Actin-like ATPase domain"/>
    <property type="match status" value="2"/>
</dbReference>